<dbReference type="EMBL" id="JBHRST010000008">
    <property type="protein sequence ID" value="MFC3097258.1"/>
    <property type="molecule type" value="Genomic_DNA"/>
</dbReference>
<dbReference type="Gene3D" id="3.40.50.1860">
    <property type="match status" value="2"/>
</dbReference>
<organism evidence="3 4">
    <name type="scientific">Alteraurantiacibacter palmitatis</name>
    <dbReference type="NCBI Taxonomy" id="2054628"/>
    <lineage>
        <taxon>Bacteria</taxon>
        <taxon>Pseudomonadati</taxon>
        <taxon>Pseudomonadota</taxon>
        <taxon>Alphaproteobacteria</taxon>
        <taxon>Sphingomonadales</taxon>
        <taxon>Erythrobacteraceae</taxon>
        <taxon>Alteraurantiacibacter</taxon>
    </lineage>
</organism>
<evidence type="ECO:0000313" key="3">
    <source>
        <dbReference type="EMBL" id="MFC3097258.1"/>
    </source>
</evidence>
<keyword evidence="2" id="KW-0413">Isomerase</keyword>
<comment type="caution">
    <text evidence="3">The sequence shown here is derived from an EMBL/GenBank/DDBJ whole genome shotgun (WGS) entry which is preliminary data.</text>
</comment>
<dbReference type="InterPro" id="IPR004380">
    <property type="entry name" value="Asp_race"/>
</dbReference>
<accession>A0ABV7E5W9</accession>
<proteinExistence type="inferred from homology"/>
<reference evidence="4" key="1">
    <citation type="journal article" date="2019" name="Int. J. Syst. Evol. Microbiol.">
        <title>The Global Catalogue of Microorganisms (GCM) 10K type strain sequencing project: providing services to taxonomists for standard genome sequencing and annotation.</title>
        <authorList>
            <consortium name="The Broad Institute Genomics Platform"/>
            <consortium name="The Broad Institute Genome Sequencing Center for Infectious Disease"/>
            <person name="Wu L."/>
            <person name="Ma J."/>
        </authorList>
    </citation>
    <scope>NUCLEOTIDE SEQUENCE [LARGE SCALE GENOMIC DNA]</scope>
    <source>
        <strain evidence="4">KCTC 52607</strain>
    </source>
</reference>
<dbReference type="PANTHER" id="PTHR21198:SF7">
    <property type="entry name" value="ASPARTATE-GLUTAMATE RACEMASE FAMILY"/>
    <property type="match status" value="1"/>
</dbReference>
<dbReference type="PANTHER" id="PTHR21198">
    <property type="entry name" value="GLUTAMATE RACEMASE"/>
    <property type="match status" value="1"/>
</dbReference>
<protein>
    <submittedName>
        <fullName evidence="3">Aspartate/glutamate racemase family protein</fullName>
    </submittedName>
</protein>
<dbReference type="RefSeq" id="WP_336926003.1">
    <property type="nucleotide sequence ID" value="NZ_JBANRO010000006.1"/>
</dbReference>
<dbReference type="Proteomes" id="UP001595456">
    <property type="component" value="Unassembled WGS sequence"/>
</dbReference>
<evidence type="ECO:0000256" key="1">
    <source>
        <dbReference type="ARBA" id="ARBA00007847"/>
    </source>
</evidence>
<comment type="similarity">
    <text evidence="1">Belongs to the aspartate/glutamate racemases family.</text>
</comment>
<dbReference type="SUPFAM" id="SSF53681">
    <property type="entry name" value="Aspartate/glutamate racemase"/>
    <property type="match status" value="2"/>
</dbReference>
<dbReference type="InterPro" id="IPR001920">
    <property type="entry name" value="Asp/Glu_race"/>
</dbReference>
<evidence type="ECO:0000256" key="2">
    <source>
        <dbReference type="ARBA" id="ARBA00023235"/>
    </source>
</evidence>
<dbReference type="Pfam" id="PF01177">
    <property type="entry name" value="Asp_Glu_race"/>
    <property type="match status" value="1"/>
</dbReference>
<keyword evidence="4" id="KW-1185">Reference proteome</keyword>
<dbReference type="NCBIfam" id="TIGR00035">
    <property type="entry name" value="asp_race"/>
    <property type="match status" value="1"/>
</dbReference>
<gene>
    <name evidence="3" type="ORF">ACFODU_05520</name>
</gene>
<dbReference type="InterPro" id="IPR015942">
    <property type="entry name" value="Asp/Glu/hydantoin_racemase"/>
</dbReference>
<sequence length="236" mass="24795">MRKLGLIGGMSWIATAAYYEQINAAWQKARGAPSSAPMLIENLDFAGLAGLESEEDWARAADCLTASAQRLEAAGAGLLLIAANSMHRVYDAVAASVSIPVLHIADCVGQEMAAAGVNKAAVVATHNVAFGSFYRRRLVGHGIDLLPPDPDVTAEIDRIVYEELVAGRVTRDAERALKTIITGKAQQGAEAIVLGATELELVVDVDANVLPIYSSTRIHAAHAVRWLLDGGTAGAA</sequence>
<evidence type="ECO:0000313" key="4">
    <source>
        <dbReference type="Proteomes" id="UP001595456"/>
    </source>
</evidence>
<name>A0ABV7E5W9_9SPHN</name>